<protein>
    <submittedName>
        <fullName evidence="1">Uncharacterized protein</fullName>
    </submittedName>
</protein>
<evidence type="ECO:0000313" key="2">
    <source>
        <dbReference type="Proteomes" id="UP001185092"/>
    </source>
</evidence>
<name>A0AAE3XUM5_9BACT</name>
<comment type="caution">
    <text evidence="1">The sequence shown here is derived from an EMBL/GenBank/DDBJ whole genome shotgun (WGS) entry which is preliminary data.</text>
</comment>
<keyword evidence="2" id="KW-1185">Reference proteome</keyword>
<sequence length="310" mass="35666">MSIFPKRSKRGQSVTIHWNFNTSHLIDQHLCPYVRIGVRRPDGEVSMLLEDYVLALPNPSDEIQAGDSSDKEVKPKYLRKHTPFTVLHDYVSSVIKREALADILGGIVSGRHYYFNYAIGEDAPLGKYTLISEVYNAGNLRLSKTRQDDFFWVEEVQHTFLEENNGRSRHVIKNCSPEATPVKILEWFHDGEQVKTALDMVLLDGNEEKEVEVASDKSFLLYNEEREIIPLIAEDMVFPIRNQKLIPLEKGECLYLLSNEKEDIFELSKEQISLWKLADGVHSKSQLMDLGDELAYQELIEHNVIFEKAL</sequence>
<evidence type="ECO:0000313" key="1">
    <source>
        <dbReference type="EMBL" id="MDR6242029.1"/>
    </source>
</evidence>
<accession>A0AAE3XUM5</accession>
<proteinExistence type="predicted"/>
<dbReference type="AlphaFoldDB" id="A0AAE3XUM5"/>
<dbReference type="RefSeq" id="WP_309943341.1">
    <property type="nucleotide sequence ID" value="NZ_AP025307.1"/>
</dbReference>
<gene>
    <name evidence="1" type="ORF">HNQ88_005116</name>
</gene>
<dbReference type="Proteomes" id="UP001185092">
    <property type="component" value="Unassembled WGS sequence"/>
</dbReference>
<reference evidence="1" key="1">
    <citation type="submission" date="2023-07" db="EMBL/GenBank/DDBJ databases">
        <title>Genomic Encyclopedia of Type Strains, Phase IV (KMG-IV): sequencing the most valuable type-strain genomes for metagenomic binning, comparative biology and taxonomic classification.</title>
        <authorList>
            <person name="Goeker M."/>
        </authorList>
    </citation>
    <scope>NUCLEOTIDE SEQUENCE</scope>
    <source>
        <strain evidence="1">DSM 26174</strain>
    </source>
</reference>
<dbReference type="EMBL" id="JAVDQD010000016">
    <property type="protein sequence ID" value="MDR6242029.1"/>
    <property type="molecule type" value="Genomic_DNA"/>
</dbReference>
<organism evidence="1 2">
    <name type="scientific">Aureibacter tunicatorum</name>
    <dbReference type="NCBI Taxonomy" id="866807"/>
    <lineage>
        <taxon>Bacteria</taxon>
        <taxon>Pseudomonadati</taxon>
        <taxon>Bacteroidota</taxon>
        <taxon>Cytophagia</taxon>
        <taxon>Cytophagales</taxon>
        <taxon>Persicobacteraceae</taxon>
        <taxon>Aureibacter</taxon>
    </lineage>
</organism>